<evidence type="ECO:0000256" key="11">
    <source>
        <dbReference type="SAM" id="SignalP"/>
    </source>
</evidence>
<dbReference type="Gene3D" id="1.20.1070.10">
    <property type="entry name" value="Rhodopsin 7-helix transmembrane proteins"/>
    <property type="match status" value="1"/>
</dbReference>
<feature type="transmembrane region" description="Helical" evidence="10">
    <location>
        <begin position="200"/>
        <end position="224"/>
    </location>
</feature>
<evidence type="ECO:0000313" key="13">
    <source>
        <dbReference type="Proteomes" id="UP001652582"/>
    </source>
</evidence>
<dbReference type="Gene3D" id="2.170.180.11">
    <property type="entry name" value="Methuselah ectodomain, domain 2"/>
    <property type="match status" value="1"/>
</dbReference>
<feature type="domain" description="G-protein coupled receptors family 2 profile 2" evidence="12">
    <location>
        <begin position="199"/>
        <end position="471"/>
    </location>
</feature>
<comment type="similarity">
    <text evidence="2">Belongs to the G-protein coupled receptor 2 family. Mth subfamily.</text>
</comment>
<dbReference type="PROSITE" id="PS50261">
    <property type="entry name" value="G_PROTEIN_RECEP_F2_4"/>
    <property type="match status" value="1"/>
</dbReference>
<sequence length="520" mass="59835">MLRLIILTTLISISLSKTCEKKTSVDITNGVHMTDGAIHHRGLRYGSQKYYTDSNNTVRGCVCEIKTCASKCCPLGYGYSRQKRDCEKLPEDTFDPPVLDEYFHPERVKAKDHFHFIEGRPDCEGSNKARIIISQLTTEYHLRIDGRLYTEVKHNIPPWMLKTQNEYCVDTFIVEKEDGSRKTSFDALVCFKRDEDNQHYGISSSCMLISCLFILATVGVYGWLPELRNLHGRVLMSYLMCLFVAFAFLSTMQILLMSNNITINQCVGFTIVIYFSLQSAFFWLNVMCFDIWWTFSGNRGMTIEKMTLRAKFCAYALYAFGIPSVLTIIMASLEFSGLPPHPLLPMIRRQGCFLYGKSRLFYLYGPIVVLWFANLLFFILTAVKITQIKKQTSVLKSRESATHDRQNNERQSVICFSRLLLYVKLFLVMGINWLLEVFSAIYPEAEYIWCFVDGYNVLIGLIVFIIFVCKRKIFRLMKKRLDTTKSEAIPCLRVKLLLALSPPSPGTKFVSPLNPKLKIK</sequence>
<dbReference type="GeneID" id="112047260"/>
<keyword evidence="8 14" id="KW-0675">Receptor</keyword>
<keyword evidence="3 10" id="KW-0812">Transmembrane</keyword>
<keyword evidence="9" id="KW-0807">Transducer</keyword>
<dbReference type="InterPro" id="IPR036272">
    <property type="entry name" value="Methuselah_N_sf"/>
</dbReference>
<reference evidence="14" key="1">
    <citation type="submission" date="2025-08" db="UniProtKB">
        <authorList>
            <consortium name="RefSeq"/>
        </authorList>
    </citation>
    <scope>IDENTIFICATION</scope>
</reference>
<dbReference type="RefSeq" id="XP_052741321.1">
    <property type="nucleotide sequence ID" value="XM_052885361.1"/>
</dbReference>
<evidence type="ECO:0000256" key="2">
    <source>
        <dbReference type="ARBA" id="ARBA00008979"/>
    </source>
</evidence>
<gene>
    <name evidence="14" type="primary">LOC112047260</name>
</gene>
<dbReference type="PANTHER" id="PTHR47154:SF2">
    <property type="entry name" value="G-PROTEIN COUPLED RECEPTOR MTH-RELATED"/>
    <property type="match status" value="1"/>
</dbReference>
<evidence type="ECO:0000256" key="4">
    <source>
        <dbReference type="ARBA" id="ARBA00022729"/>
    </source>
</evidence>
<evidence type="ECO:0000256" key="6">
    <source>
        <dbReference type="ARBA" id="ARBA00023040"/>
    </source>
</evidence>
<evidence type="ECO:0000256" key="7">
    <source>
        <dbReference type="ARBA" id="ARBA00023136"/>
    </source>
</evidence>
<dbReference type="InterPro" id="IPR017981">
    <property type="entry name" value="GPCR_2-like_7TM"/>
</dbReference>
<dbReference type="PANTHER" id="PTHR47154">
    <property type="entry name" value="G-PROTEIN COUPLED RECEPTOR MTH-RELATED"/>
    <property type="match status" value="1"/>
</dbReference>
<name>A0ABM3LQH8_BICAN</name>
<comment type="subcellular location">
    <subcellularLocation>
        <location evidence="1">Endomembrane system</location>
        <topology evidence="1">Multi-pass membrane protein</topology>
    </subcellularLocation>
</comment>
<evidence type="ECO:0000256" key="1">
    <source>
        <dbReference type="ARBA" id="ARBA00004127"/>
    </source>
</evidence>
<feature type="chain" id="PRO_5046489681" evidence="11">
    <location>
        <begin position="17"/>
        <end position="520"/>
    </location>
</feature>
<evidence type="ECO:0000256" key="8">
    <source>
        <dbReference type="ARBA" id="ARBA00023170"/>
    </source>
</evidence>
<keyword evidence="7 10" id="KW-0472">Membrane</keyword>
<accession>A0ABM3LQH8</accession>
<feature type="transmembrane region" description="Helical" evidence="10">
    <location>
        <begin position="268"/>
        <end position="292"/>
    </location>
</feature>
<evidence type="ECO:0000313" key="14">
    <source>
        <dbReference type="RefSeq" id="XP_052741321.1"/>
    </source>
</evidence>
<proteinExistence type="inferred from homology"/>
<dbReference type="InterPro" id="IPR051384">
    <property type="entry name" value="Mth_GPCR"/>
</dbReference>
<evidence type="ECO:0000259" key="12">
    <source>
        <dbReference type="PROSITE" id="PS50261"/>
    </source>
</evidence>
<evidence type="ECO:0000256" key="3">
    <source>
        <dbReference type="ARBA" id="ARBA00022692"/>
    </source>
</evidence>
<dbReference type="CDD" id="cd15039">
    <property type="entry name" value="7tmB3_Methuselah-like"/>
    <property type="match status" value="1"/>
</dbReference>
<feature type="transmembrane region" description="Helical" evidence="10">
    <location>
        <begin position="236"/>
        <end position="256"/>
    </location>
</feature>
<feature type="signal peptide" evidence="11">
    <location>
        <begin position="1"/>
        <end position="16"/>
    </location>
</feature>
<feature type="transmembrane region" description="Helical" evidence="10">
    <location>
        <begin position="361"/>
        <end position="383"/>
    </location>
</feature>
<keyword evidence="13" id="KW-1185">Reference proteome</keyword>
<keyword evidence="6" id="KW-0297">G-protein coupled receptor</keyword>
<keyword evidence="5 10" id="KW-1133">Transmembrane helix</keyword>
<dbReference type="Pfam" id="PF06652">
    <property type="entry name" value="Methuselah_N"/>
    <property type="match status" value="1"/>
</dbReference>
<dbReference type="SUPFAM" id="SSF63877">
    <property type="entry name" value="Methuselah ectodomain"/>
    <property type="match status" value="1"/>
</dbReference>
<keyword evidence="4 11" id="KW-0732">Signal</keyword>
<dbReference type="Proteomes" id="UP001652582">
    <property type="component" value="Chromosome 14"/>
</dbReference>
<evidence type="ECO:0000256" key="10">
    <source>
        <dbReference type="SAM" id="Phobius"/>
    </source>
</evidence>
<dbReference type="InterPro" id="IPR010596">
    <property type="entry name" value="Methuselah_N_dom"/>
</dbReference>
<evidence type="ECO:0000256" key="5">
    <source>
        <dbReference type="ARBA" id="ARBA00022989"/>
    </source>
</evidence>
<evidence type="ECO:0000256" key="9">
    <source>
        <dbReference type="ARBA" id="ARBA00023224"/>
    </source>
</evidence>
<feature type="transmembrane region" description="Helical" evidence="10">
    <location>
        <begin position="312"/>
        <end position="333"/>
    </location>
</feature>
<protein>
    <submittedName>
        <fullName evidence="14">G-protein coupled receptor Mth2 isoform X1</fullName>
    </submittedName>
</protein>
<feature type="transmembrane region" description="Helical" evidence="10">
    <location>
        <begin position="419"/>
        <end position="441"/>
    </location>
</feature>
<feature type="transmembrane region" description="Helical" evidence="10">
    <location>
        <begin position="447"/>
        <end position="469"/>
    </location>
</feature>
<organism evidence="13 14">
    <name type="scientific">Bicyclus anynana</name>
    <name type="common">Squinting bush brown butterfly</name>
    <dbReference type="NCBI Taxonomy" id="110368"/>
    <lineage>
        <taxon>Eukaryota</taxon>
        <taxon>Metazoa</taxon>
        <taxon>Ecdysozoa</taxon>
        <taxon>Arthropoda</taxon>
        <taxon>Hexapoda</taxon>
        <taxon>Insecta</taxon>
        <taxon>Pterygota</taxon>
        <taxon>Neoptera</taxon>
        <taxon>Endopterygota</taxon>
        <taxon>Lepidoptera</taxon>
        <taxon>Glossata</taxon>
        <taxon>Ditrysia</taxon>
        <taxon>Papilionoidea</taxon>
        <taxon>Nymphalidae</taxon>
        <taxon>Satyrinae</taxon>
        <taxon>Satyrini</taxon>
        <taxon>Mycalesina</taxon>
        <taxon>Bicyclus</taxon>
    </lineage>
</organism>
<dbReference type="InterPro" id="IPR023311">
    <property type="entry name" value="Methusela_ecto_dom_2"/>
</dbReference>